<proteinExistence type="predicted"/>
<accession>A0A0A9FGL0</accession>
<dbReference type="EMBL" id="GBRH01187522">
    <property type="protein sequence ID" value="JAE10374.1"/>
    <property type="molecule type" value="Transcribed_RNA"/>
</dbReference>
<reference evidence="1" key="1">
    <citation type="submission" date="2014-09" db="EMBL/GenBank/DDBJ databases">
        <authorList>
            <person name="Magalhaes I.L.F."/>
            <person name="Oliveira U."/>
            <person name="Santos F.R."/>
            <person name="Vidigal T.H.D.A."/>
            <person name="Brescovit A.D."/>
            <person name="Santos A.J."/>
        </authorList>
    </citation>
    <scope>NUCLEOTIDE SEQUENCE</scope>
    <source>
        <tissue evidence="1">Shoot tissue taken approximately 20 cm above the soil surface</tissue>
    </source>
</reference>
<name>A0A0A9FGL0_ARUDO</name>
<protein>
    <submittedName>
        <fullName evidence="1">Uncharacterized protein</fullName>
    </submittedName>
</protein>
<organism evidence="1">
    <name type="scientific">Arundo donax</name>
    <name type="common">Giant reed</name>
    <name type="synonym">Donax arundinaceus</name>
    <dbReference type="NCBI Taxonomy" id="35708"/>
    <lineage>
        <taxon>Eukaryota</taxon>
        <taxon>Viridiplantae</taxon>
        <taxon>Streptophyta</taxon>
        <taxon>Embryophyta</taxon>
        <taxon>Tracheophyta</taxon>
        <taxon>Spermatophyta</taxon>
        <taxon>Magnoliopsida</taxon>
        <taxon>Liliopsida</taxon>
        <taxon>Poales</taxon>
        <taxon>Poaceae</taxon>
        <taxon>PACMAD clade</taxon>
        <taxon>Arundinoideae</taxon>
        <taxon>Arundineae</taxon>
        <taxon>Arundo</taxon>
    </lineage>
</organism>
<evidence type="ECO:0000313" key="1">
    <source>
        <dbReference type="EMBL" id="JAE10374.1"/>
    </source>
</evidence>
<reference evidence="1" key="2">
    <citation type="journal article" date="2015" name="Data Brief">
        <title>Shoot transcriptome of the giant reed, Arundo donax.</title>
        <authorList>
            <person name="Barrero R.A."/>
            <person name="Guerrero F.D."/>
            <person name="Moolhuijzen P."/>
            <person name="Goolsby J.A."/>
            <person name="Tidwell J."/>
            <person name="Bellgard S.E."/>
            <person name="Bellgard M.I."/>
        </authorList>
    </citation>
    <scope>NUCLEOTIDE SEQUENCE</scope>
    <source>
        <tissue evidence="1">Shoot tissue taken approximately 20 cm above the soil surface</tissue>
    </source>
</reference>
<dbReference type="AlphaFoldDB" id="A0A0A9FGL0"/>
<sequence length="48" mass="5809">MHACIPTQHYHENERKLQTSKRNDYTTMTTKESYKLAKETSKMYLSRQ</sequence>